<evidence type="ECO:0000259" key="1">
    <source>
        <dbReference type="Pfam" id="PF13610"/>
    </source>
</evidence>
<dbReference type="OrthoDB" id="4315389at2"/>
<dbReference type="InterPro" id="IPR032874">
    <property type="entry name" value="DDE_dom"/>
</dbReference>
<evidence type="ECO:0000313" key="3">
    <source>
        <dbReference type="Proteomes" id="UP000007374"/>
    </source>
</evidence>
<sequence length="129" mass="15062">MIFKGGHFDHSVIRLCVRWYLAYVLSLRDLKEMMAERGVSVDHSTNHCWLSTPRRCCCNDNRCKRSADCPWHVNETYIKVHGQWMCLCRAIDSVGDTLVRIRNSVRNQNGKTVMIYESLRLMMGRPQPS</sequence>
<dbReference type="AlphaFoldDB" id="K2NZB4"/>
<dbReference type="EMBL" id="AMSI01000004">
    <property type="protein sequence ID" value="EKF43249.1"/>
    <property type="molecule type" value="Genomic_DNA"/>
</dbReference>
<dbReference type="Pfam" id="PF13610">
    <property type="entry name" value="DDE_Tnp_IS240"/>
    <property type="match status" value="1"/>
</dbReference>
<dbReference type="InterPro" id="IPR052183">
    <property type="entry name" value="IS_Transposase"/>
</dbReference>
<evidence type="ECO:0000313" key="2">
    <source>
        <dbReference type="EMBL" id="EKF43249.1"/>
    </source>
</evidence>
<feature type="domain" description="DDE" evidence="1">
    <location>
        <begin position="71"/>
        <end position="121"/>
    </location>
</feature>
<name>K2NZB4_9HYPH</name>
<proteinExistence type="predicted"/>
<organism evidence="2 3">
    <name type="scientific">Nitratireductor indicus C115</name>
    <dbReference type="NCBI Taxonomy" id="1231190"/>
    <lineage>
        <taxon>Bacteria</taxon>
        <taxon>Pseudomonadati</taxon>
        <taxon>Pseudomonadota</taxon>
        <taxon>Alphaproteobacteria</taxon>
        <taxon>Hyphomicrobiales</taxon>
        <taxon>Phyllobacteriaceae</taxon>
        <taxon>Nitratireductor</taxon>
    </lineage>
</organism>
<gene>
    <name evidence="2" type="ORF">NA8A_07929</name>
</gene>
<dbReference type="PANTHER" id="PTHR35528">
    <property type="entry name" value="BLL1675 PROTEIN"/>
    <property type="match status" value="1"/>
</dbReference>
<dbReference type="eggNOG" id="COG3316">
    <property type="taxonomic scope" value="Bacteria"/>
</dbReference>
<dbReference type="STRING" id="721133.SAMN05216176_105284"/>
<protein>
    <submittedName>
        <fullName evidence="2">Transposase</fullName>
    </submittedName>
</protein>
<accession>K2NZB4</accession>
<reference evidence="2 3" key="1">
    <citation type="journal article" date="2012" name="J. Bacteriol.">
        <title>Genome Sequence of Nitratireductor indicus Type Strain C115.</title>
        <authorList>
            <person name="Lai Q."/>
            <person name="Li G."/>
            <person name="Yu Z."/>
            <person name="Shao Z."/>
        </authorList>
    </citation>
    <scope>NUCLEOTIDE SEQUENCE [LARGE SCALE GENOMIC DNA]</scope>
    <source>
        <strain evidence="2 3">C115</strain>
    </source>
</reference>
<dbReference type="PANTHER" id="PTHR35528:SF3">
    <property type="entry name" value="BLL1675 PROTEIN"/>
    <property type="match status" value="1"/>
</dbReference>
<keyword evidence="3" id="KW-1185">Reference proteome</keyword>
<comment type="caution">
    <text evidence="2">The sequence shown here is derived from an EMBL/GenBank/DDBJ whole genome shotgun (WGS) entry which is preliminary data.</text>
</comment>
<dbReference type="Proteomes" id="UP000007374">
    <property type="component" value="Unassembled WGS sequence"/>
</dbReference>